<dbReference type="KEGG" id="elux:BTN50_0905"/>
<accession>A0A291B8U6</accession>
<dbReference type="EMBL" id="CP020660">
    <property type="protein sequence ID" value="ATF09412.1"/>
    <property type="molecule type" value="Genomic_DNA"/>
</dbReference>
<evidence type="ECO:0000313" key="3">
    <source>
        <dbReference type="Proteomes" id="UP000218160"/>
    </source>
</evidence>
<keyword evidence="3" id="KW-1185">Reference proteome</keyword>
<evidence type="ECO:0000313" key="2">
    <source>
        <dbReference type="EMBL" id="ATF09412.1"/>
    </source>
</evidence>
<keyword evidence="1" id="KW-0812">Transmembrane</keyword>
<reference evidence="3" key="1">
    <citation type="submission" date="2017-04" db="EMBL/GenBank/DDBJ databases">
        <title>Genome evolution of the luminous symbionts of deep sea anglerfish.</title>
        <authorList>
            <person name="Hendry T.A."/>
        </authorList>
    </citation>
    <scope>NUCLEOTIDE SEQUENCE [LARGE SCALE GENOMIC DNA]</scope>
</reference>
<protein>
    <recommendedName>
        <fullName evidence="4">Mobile element protein</fullName>
    </recommendedName>
</protein>
<name>A0A291B8U6_9GAMM</name>
<organism evidence="2 3">
    <name type="scientific">Candidatus Enterovibrio altilux</name>
    <dbReference type="NCBI Taxonomy" id="1927128"/>
    <lineage>
        <taxon>Bacteria</taxon>
        <taxon>Pseudomonadati</taxon>
        <taxon>Pseudomonadota</taxon>
        <taxon>Gammaproteobacteria</taxon>
        <taxon>Vibrionales</taxon>
        <taxon>Vibrionaceae</taxon>
        <taxon>Enterovibrio</taxon>
    </lineage>
</organism>
<dbReference type="Proteomes" id="UP000218160">
    <property type="component" value="Chromosome 1"/>
</dbReference>
<keyword evidence="1" id="KW-0472">Membrane</keyword>
<proteinExistence type="predicted"/>
<sequence>MADILFIFQRVCLSKLGRTSPSVTFNALNSAAMTLCVFIFMLNVAYVKLVIFH</sequence>
<keyword evidence="1" id="KW-1133">Transmembrane helix</keyword>
<feature type="transmembrane region" description="Helical" evidence="1">
    <location>
        <begin position="31"/>
        <end position="51"/>
    </location>
</feature>
<evidence type="ECO:0008006" key="4">
    <source>
        <dbReference type="Google" id="ProtNLM"/>
    </source>
</evidence>
<dbReference type="AlphaFoldDB" id="A0A291B8U6"/>
<gene>
    <name evidence="2" type="ORF">BTN50_0905</name>
</gene>
<evidence type="ECO:0000256" key="1">
    <source>
        <dbReference type="SAM" id="Phobius"/>
    </source>
</evidence>